<reference evidence="3 4" key="1">
    <citation type="submission" date="2016-10" db="EMBL/GenBank/DDBJ databases">
        <authorList>
            <person name="de Groot N.N."/>
        </authorList>
    </citation>
    <scope>NUCLEOTIDE SEQUENCE [LARGE SCALE GENOMIC DNA]</scope>
    <source>
        <strain evidence="3 4">CGMCC 1.10076</strain>
    </source>
</reference>
<dbReference type="Proteomes" id="UP000199580">
    <property type="component" value="Unassembled WGS sequence"/>
</dbReference>
<protein>
    <submittedName>
        <fullName evidence="3">Cupin domain protein</fullName>
    </submittedName>
</protein>
<dbReference type="OrthoDB" id="9803892at2"/>
<dbReference type="PANTHER" id="PTHR43698:SF1">
    <property type="entry name" value="BLL4564 PROTEIN"/>
    <property type="match status" value="1"/>
</dbReference>
<evidence type="ECO:0000313" key="4">
    <source>
        <dbReference type="Proteomes" id="UP000199580"/>
    </source>
</evidence>
<dbReference type="InterPro" id="IPR011051">
    <property type="entry name" value="RmlC_Cupin_sf"/>
</dbReference>
<dbReference type="Gene3D" id="2.60.120.10">
    <property type="entry name" value="Jelly Rolls"/>
    <property type="match status" value="1"/>
</dbReference>
<accession>A0A1G8RL05</accession>
<dbReference type="RefSeq" id="WP_091391416.1">
    <property type="nucleotide sequence ID" value="NZ_BKAI01000001.1"/>
</dbReference>
<dbReference type="AlphaFoldDB" id="A0A1G8RL05"/>
<organism evidence="3 4">
    <name type="scientific">Flavobacterium noncentrifugens</name>
    <dbReference type="NCBI Taxonomy" id="1128970"/>
    <lineage>
        <taxon>Bacteria</taxon>
        <taxon>Pseudomonadati</taxon>
        <taxon>Bacteroidota</taxon>
        <taxon>Flavobacteriia</taxon>
        <taxon>Flavobacteriales</taxon>
        <taxon>Flavobacteriaceae</taxon>
        <taxon>Flavobacterium</taxon>
    </lineage>
</organism>
<dbReference type="Gene3D" id="3.40.50.720">
    <property type="entry name" value="NAD(P)-binding Rossmann-like Domain"/>
    <property type="match status" value="1"/>
</dbReference>
<dbReference type="InterPro" id="IPR013096">
    <property type="entry name" value="Cupin_2"/>
</dbReference>
<name>A0A1G8RL05_9FLAO</name>
<sequence length="326" mass="36322">MKKVLIIGASGSLAKYVIEDLKAQSGVQLTLLARNKNRISAHTNGCNIVEADVLDYTKLKAAIEGQDIVYVNLAGNLEAMSENIVKAMKESAVSRIIAIASIGIYETQLKSVLIPYRKLADIIEKSGLNYTILRPDWFTNVNEIDYALTPKGKPETGSAISRKSIAAFIGTIINNPELHKNENLGISKPNQKTIKMDNYLEKGSPAPKENFTGNVSVNLNIGKEDNYNTIIATVTFEPKARTNWHSHTTGQILFIVEGTGYYQEKDKQIQLIQRGDVIKIPKNVLHWHGASHTNLMRHIAIVPELDKDKTEWLQPVTDEDYNNLNK</sequence>
<evidence type="ECO:0000259" key="1">
    <source>
        <dbReference type="Pfam" id="PF07883"/>
    </source>
</evidence>
<dbReference type="InterPro" id="IPR014710">
    <property type="entry name" value="RmlC-like_jellyroll"/>
</dbReference>
<proteinExistence type="predicted"/>
<dbReference type="CDD" id="cd02233">
    <property type="entry name" value="cupin_HNL-like"/>
    <property type="match status" value="1"/>
</dbReference>
<dbReference type="SUPFAM" id="SSF51182">
    <property type="entry name" value="RmlC-like cupins"/>
    <property type="match status" value="1"/>
</dbReference>
<feature type="domain" description="Cupin type-2" evidence="1">
    <location>
        <begin position="233"/>
        <end position="294"/>
    </location>
</feature>
<gene>
    <name evidence="3" type="ORF">SAMN04487935_0171</name>
</gene>
<keyword evidence="4" id="KW-1185">Reference proteome</keyword>
<evidence type="ECO:0000259" key="2">
    <source>
        <dbReference type="Pfam" id="PF13460"/>
    </source>
</evidence>
<feature type="domain" description="NAD(P)-binding" evidence="2">
    <location>
        <begin position="8"/>
        <end position="176"/>
    </location>
</feature>
<dbReference type="InterPro" id="IPR036291">
    <property type="entry name" value="NAD(P)-bd_dom_sf"/>
</dbReference>
<dbReference type="STRING" id="1128970.SAMN04487935_0171"/>
<dbReference type="PANTHER" id="PTHR43698">
    <property type="entry name" value="RIBD C-TERMINAL DOMAIN CONTAINING PROTEIN"/>
    <property type="match status" value="1"/>
</dbReference>
<dbReference type="InterPro" id="IPR016040">
    <property type="entry name" value="NAD(P)-bd_dom"/>
</dbReference>
<dbReference type="EMBL" id="FNEZ01000001">
    <property type="protein sequence ID" value="SDJ17593.1"/>
    <property type="molecule type" value="Genomic_DNA"/>
</dbReference>
<evidence type="ECO:0000313" key="3">
    <source>
        <dbReference type="EMBL" id="SDJ17593.1"/>
    </source>
</evidence>
<dbReference type="Pfam" id="PF13460">
    <property type="entry name" value="NAD_binding_10"/>
    <property type="match status" value="1"/>
</dbReference>
<dbReference type="InterPro" id="IPR047263">
    <property type="entry name" value="HNL-like_cupin"/>
</dbReference>
<dbReference type="SUPFAM" id="SSF51735">
    <property type="entry name" value="NAD(P)-binding Rossmann-fold domains"/>
    <property type="match status" value="1"/>
</dbReference>
<dbReference type="Pfam" id="PF07883">
    <property type="entry name" value="Cupin_2"/>
    <property type="match status" value="1"/>
</dbReference>